<evidence type="ECO:0000256" key="1">
    <source>
        <dbReference type="ARBA" id="ARBA00004141"/>
    </source>
</evidence>
<dbReference type="Proteomes" id="UP000275225">
    <property type="component" value="Unassembled WGS sequence"/>
</dbReference>
<feature type="binding site" evidence="5">
    <location>
        <position position="229"/>
    </location>
    <ligand>
        <name>Zn(2+)</name>
        <dbReference type="ChEBI" id="CHEBI:29105"/>
    </ligand>
</feature>
<dbReference type="PANTHER" id="PTHR20855:SF3">
    <property type="entry name" value="LD03007P"/>
    <property type="match status" value="1"/>
</dbReference>
<feature type="transmembrane region" description="Helical" evidence="7">
    <location>
        <begin position="193"/>
        <end position="212"/>
    </location>
</feature>
<feature type="transmembrane region" description="Helical" evidence="7">
    <location>
        <begin position="76"/>
        <end position="95"/>
    </location>
</feature>
<feature type="binding site" evidence="5">
    <location>
        <position position="96"/>
    </location>
    <ligand>
        <name>Zn(2+)</name>
        <dbReference type="ChEBI" id="CHEBI:29105"/>
    </ligand>
</feature>
<keyword evidence="9" id="KW-1185">Reference proteome</keyword>
<dbReference type="PANTHER" id="PTHR20855">
    <property type="entry name" value="ADIPOR/PROGESTIN RECEPTOR-RELATED"/>
    <property type="match status" value="1"/>
</dbReference>
<feature type="transmembrane region" description="Helical" evidence="7">
    <location>
        <begin position="49"/>
        <end position="69"/>
    </location>
</feature>
<evidence type="ECO:0000313" key="9">
    <source>
        <dbReference type="Proteomes" id="UP000275225"/>
    </source>
</evidence>
<comment type="caution">
    <text evidence="8">The sequence shown here is derived from an EMBL/GenBank/DDBJ whole genome shotgun (WGS) entry which is preliminary data.</text>
</comment>
<dbReference type="Pfam" id="PF03006">
    <property type="entry name" value="HlyIII"/>
    <property type="match status" value="1"/>
</dbReference>
<sequence length="249" mass="27695">MPLSLRSADTGSSHYPRPVTRRSSERVLDDVSDRLQSRVEDIKPKLRGWLHLATAPLAFFSFIVMLVLADDPEARAGAAVFMVSSLALFVVSAVYHTGTWRGSVMQTLKRVDHSNIFIMIAGSYTPFSLLLLNGRHAAIMLSLVWGGALLGVLFKVFWLHAPRWNYVPLYLLLGWAAVLYWPEFAEAAPTSVLVLMVVGGGLYTLGALVYGFKRPDPFPRWFGFHEVFHALTIAAFIVHYIGVSLLVYG</sequence>
<feature type="binding site" evidence="5">
    <location>
        <position position="225"/>
    </location>
    <ligand>
        <name>Zn(2+)</name>
        <dbReference type="ChEBI" id="CHEBI:29105"/>
    </ligand>
</feature>
<keyword evidence="2 7" id="KW-0812">Transmembrane</keyword>
<evidence type="ECO:0000256" key="3">
    <source>
        <dbReference type="ARBA" id="ARBA00022989"/>
    </source>
</evidence>
<dbReference type="GO" id="GO:0046872">
    <property type="term" value="F:metal ion binding"/>
    <property type="evidence" value="ECO:0007669"/>
    <property type="project" value="UniProtKB-KW"/>
</dbReference>
<comment type="subcellular location">
    <subcellularLocation>
        <location evidence="1">Membrane</location>
        <topology evidence="1">Multi-pass membrane protein</topology>
    </subcellularLocation>
</comment>
<evidence type="ECO:0000256" key="4">
    <source>
        <dbReference type="ARBA" id="ARBA00023136"/>
    </source>
</evidence>
<feature type="transmembrane region" description="Helical" evidence="7">
    <location>
        <begin position="227"/>
        <end position="248"/>
    </location>
</feature>
<reference evidence="8 9" key="1">
    <citation type="submission" date="2018-11" db="EMBL/GenBank/DDBJ databases">
        <authorList>
            <person name="Li F."/>
        </authorList>
    </citation>
    <scope>NUCLEOTIDE SEQUENCE [LARGE SCALE GENOMIC DNA]</scope>
    <source>
        <strain evidence="8 9">YS17T</strain>
    </source>
</reference>
<evidence type="ECO:0000256" key="2">
    <source>
        <dbReference type="ARBA" id="ARBA00022692"/>
    </source>
</evidence>
<proteinExistence type="predicted"/>
<accession>A0A3N6YZ18</accession>
<evidence type="ECO:0000256" key="5">
    <source>
        <dbReference type="PIRSR" id="PIRSR604254-1"/>
    </source>
</evidence>
<feature type="transmembrane region" description="Helical" evidence="7">
    <location>
        <begin position="164"/>
        <end position="181"/>
    </location>
</feature>
<name>A0A3N6YZ18_9ACTN</name>
<keyword evidence="5" id="KW-0862">Zinc</keyword>
<dbReference type="GO" id="GO:0016020">
    <property type="term" value="C:membrane"/>
    <property type="evidence" value="ECO:0007669"/>
    <property type="project" value="UniProtKB-SubCell"/>
</dbReference>
<dbReference type="AlphaFoldDB" id="A0A3N6YZ18"/>
<organism evidence="8 9">
    <name type="scientific">Aeromicrobium camelliae</name>
    <dbReference type="NCBI Taxonomy" id="1538144"/>
    <lineage>
        <taxon>Bacteria</taxon>
        <taxon>Bacillati</taxon>
        <taxon>Actinomycetota</taxon>
        <taxon>Actinomycetes</taxon>
        <taxon>Propionibacteriales</taxon>
        <taxon>Nocardioidaceae</taxon>
        <taxon>Aeromicrobium</taxon>
    </lineage>
</organism>
<dbReference type="InterPro" id="IPR004254">
    <property type="entry name" value="AdipoR/HlyIII-related"/>
</dbReference>
<gene>
    <name evidence="8" type="ORF">EHW97_11455</name>
</gene>
<feature type="transmembrane region" description="Helical" evidence="7">
    <location>
        <begin position="139"/>
        <end position="158"/>
    </location>
</feature>
<keyword evidence="5" id="KW-0479">Metal-binding</keyword>
<evidence type="ECO:0000256" key="7">
    <source>
        <dbReference type="SAM" id="Phobius"/>
    </source>
</evidence>
<feature type="region of interest" description="Disordered" evidence="6">
    <location>
        <begin position="1"/>
        <end position="21"/>
    </location>
</feature>
<evidence type="ECO:0000256" key="6">
    <source>
        <dbReference type="SAM" id="MobiDB-lite"/>
    </source>
</evidence>
<dbReference type="OrthoDB" id="9813689at2"/>
<dbReference type="EMBL" id="RQJX01000015">
    <property type="protein sequence ID" value="RQN03041.1"/>
    <property type="molecule type" value="Genomic_DNA"/>
</dbReference>
<evidence type="ECO:0000313" key="8">
    <source>
        <dbReference type="EMBL" id="RQN03041.1"/>
    </source>
</evidence>
<keyword evidence="3 7" id="KW-1133">Transmembrane helix</keyword>
<protein>
    <submittedName>
        <fullName evidence="8">Hemolysin III family protein</fullName>
    </submittedName>
</protein>
<keyword evidence="4 7" id="KW-0472">Membrane</keyword>
<feature type="transmembrane region" description="Helical" evidence="7">
    <location>
        <begin position="115"/>
        <end position="132"/>
    </location>
</feature>